<dbReference type="InterPro" id="IPR020347">
    <property type="entry name" value="Pop8"/>
</dbReference>
<dbReference type="AlphaFoldDB" id="A0A178ZAQ1"/>
<evidence type="ECO:0000313" key="2">
    <source>
        <dbReference type="EMBL" id="OAP56864.1"/>
    </source>
</evidence>
<dbReference type="GO" id="GO:0004526">
    <property type="term" value="F:ribonuclease P activity"/>
    <property type="evidence" value="ECO:0007669"/>
    <property type="project" value="TreeGrafter"/>
</dbReference>
<feature type="domain" description="Ribonucleases P/MRP subunit Pop8-like" evidence="1">
    <location>
        <begin position="25"/>
        <end position="98"/>
    </location>
</feature>
<dbReference type="PANTHER" id="PTHR28173">
    <property type="entry name" value="RIBONUCLEASES P/MRP PROTEIN SUBUNIT POP8"/>
    <property type="match status" value="1"/>
</dbReference>
<name>A0A178ZAQ1_9EURO</name>
<dbReference type="RefSeq" id="XP_018690231.1">
    <property type="nucleotide sequence ID" value="XM_018840484.1"/>
</dbReference>
<dbReference type="InterPro" id="IPR049128">
    <property type="entry name" value="Pop8-like_dom"/>
</dbReference>
<dbReference type="STRING" id="1367422.A0A178ZAQ1"/>
<dbReference type="GO" id="GO:0000172">
    <property type="term" value="C:ribonuclease MRP complex"/>
    <property type="evidence" value="ECO:0007669"/>
    <property type="project" value="InterPro"/>
</dbReference>
<reference evidence="2 3" key="1">
    <citation type="submission" date="2016-04" db="EMBL/GenBank/DDBJ databases">
        <title>Draft genome of Fonsecaea erecta CBS 125763.</title>
        <authorList>
            <person name="Weiss V.A."/>
            <person name="Vicente V.A."/>
            <person name="Raittz R.T."/>
            <person name="Moreno L.F."/>
            <person name="De Souza E.M."/>
            <person name="Pedrosa F.O."/>
            <person name="Steffens M.B."/>
            <person name="Faoro H."/>
            <person name="Tadra-Sfeir M.Z."/>
            <person name="Najafzadeh M.J."/>
            <person name="Felipe M.S."/>
            <person name="Teixeira M."/>
            <person name="Sun J."/>
            <person name="Xi L."/>
            <person name="Gomes R."/>
            <person name="De Azevedo C.M."/>
            <person name="Salgado C.G."/>
            <person name="Da Silva M.B."/>
            <person name="Nascimento M.F."/>
            <person name="Queiroz-Telles F."/>
            <person name="Attili D.S."/>
            <person name="Gorbushina A."/>
        </authorList>
    </citation>
    <scope>NUCLEOTIDE SEQUENCE [LARGE SCALE GENOMIC DNA]</scope>
    <source>
        <strain evidence="2 3">CBS 125763</strain>
    </source>
</reference>
<dbReference type="GO" id="GO:0008033">
    <property type="term" value="P:tRNA processing"/>
    <property type="evidence" value="ECO:0007669"/>
    <property type="project" value="InterPro"/>
</dbReference>
<dbReference type="GO" id="GO:0005655">
    <property type="term" value="C:nucleolar ribonuclease P complex"/>
    <property type="evidence" value="ECO:0007669"/>
    <property type="project" value="InterPro"/>
</dbReference>
<accession>A0A178ZAQ1</accession>
<evidence type="ECO:0000259" key="1">
    <source>
        <dbReference type="Pfam" id="PF20976"/>
    </source>
</evidence>
<proteinExistence type="predicted"/>
<dbReference type="PANTHER" id="PTHR28173:SF1">
    <property type="entry name" value="RIBONUCLEASES P_MRP PROTEIN SUBUNIT POP8"/>
    <property type="match status" value="1"/>
</dbReference>
<evidence type="ECO:0000313" key="3">
    <source>
        <dbReference type="Proteomes" id="UP000078343"/>
    </source>
</evidence>
<dbReference type="GO" id="GO:0000171">
    <property type="term" value="F:ribonuclease MRP activity"/>
    <property type="evidence" value="ECO:0007669"/>
    <property type="project" value="TreeGrafter"/>
</dbReference>
<dbReference type="Proteomes" id="UP000078343">
    <property type="component" value="Unassembled WGS sequence"/>
</dbReference>
<gene>
    <name evidence="2" type="ORF">AYL99_08976</name>
</gene>
<dbReference type="GeneID" id="30013144"/>
<dbReference type="Pfam" id="PF20976">
    <property type="entry name" value="Pop8"/>
    <property type="match status" value="1"/>
</dbReference>
<protein>
    <recommendedName>
        <fullName evidence="1">Ribonucleases P/MRP subunit Pop8-like domain-containing protein</fullName>
    </recommendedName>
</protein>
<keyword evidence="3" id="KW-1185">Reference proteome</keyword>
<comment type="caution">
    <text evidence="2">The sequence shown here is derived from an EMBL/GenBank/DDBJ whole genome shotgun (WGS) entry which is preliminary data.</text>
</comment>
<dbReference type="OrthoDB" id="5530243at2759"/>
<dbReference type="EMBL" id="LVYI01000008">
    <property type="protein sequence ID" value="OAP56864.1"/>
    <property type="molecule type" value="Genomic_DNA"/>
</dbReference>
<organism evidence="2 3">
    <name type="scientific">Fonsecaea erecta</name>
    <dbReference type="NCBI Taxonomy" id="1367422"/>
    <lineage>
        <taxon>Eukaryota</taxon>
        <taxon>Fungi</taxon>
        <taxon>Dikarya</taxon>
        <taxon>Ascomycota</taxon>
        <taxon>Pezizomycotina</taxon>
        <taxon>Eurotiomycetes</taxon>
        <taxon>Chaetothyriomycetidae</taxon>
        <taxon>Chaetothyriales</taxon>
        <taxon>Herpotrichiellaceae</taxon>
        <taxon>Fonsecaea</taxon>
    </lineage>
</organism>
<sequence>MTKTKPGPDKEAVTTTTFTLRNPPHSYFHLRLHAMPPPADQTLDEITLRSYLTAALQQYLGLTGAAIPVDILKVEGPNAWIRVPCDDEVAVTAAVSLWVGAKGVSLGIEARGSWLGGVVAKGTTRGLWSLGG</sequence>
<dbReference type="GO" id="GO:0034965">
    <property type="term" value="P:intronic box C/D snoRNA processing"/>
    <property type="evidence" value="ECO:0007669"/>
    <property type="project" value="TreeGrafter"/>
</dbReference>
<dbReference type="GO" id="GO:0000294">
    <property type="term" value="P:nuclear-transcribed mRNA catabolic process, RNase MRP-dependent"/>
    <property type="evidence" value="ECO:0007669"/>
    <property type="project" value="TreeGrafter"/>
</dbReference>